<dbReference type="EMBL" id="JBHUPE010000005">
    <property type="protein sequence ID" value="MFD2904881.1"/>
    <property type="molecule type" value="Genomic_DNA"/>
</dbReference>
<reference evidence="3" key="1">
    <citation type="journal article" date="2019" name="Int. J. Syst. Evol. Microbiol.">
        <title>The Global Catalogue of Microorganisms (GCM) 10K type strain sequencing project: providing services to taxonomists for standard genome sequencing and annotation.</title>
        <authorList>
            <consortium name="The Broad Institute Genomics Platform"/>
            <consortium name="The Broad Institute Genome Sequencing Center for Infectious Disease"/>
            <person name="Wu L."/>
            <person name="Ma J."/>
        </authorList>
    </citation>
    <scope>NUCLEOTIDE SEQUENCE [LARGE SCALE GENOMIC DNA]</scope>
    <source>
        <strain evidence="3">KCTC 22209</strain>
    </source>
</reference>
<evidence type="ECO:0000256" key="1">
    <source>
        <dbReference type="SAM" id="Phobius"/>
    </source>
</evidence>
<feature type="transmembrane region" description="Helical" evidence="1">
    <location>
        <begin position="26"/>
        <end position="44"/>
    </location>
</feature>
<name>A0ABW5YY20_9SPHI</name>
<dbReference type="RefSeq" id="WP_380921225.1">
    <property type="nucleotide sequence ID" value="NZ_JBHUPE010000005.1"/>
</dbReference>
<keyword evidence="1" id="KW-0472">Membrane</keyword>
<keyword evidence="3" id="KW-1185">Reference proteome</keyword>
<gene>
    <name evidence="2" type="ORF">ACFS6I_13155</name>
</gene>
<accession>A0ABW5YY20</accession>
<sequence>MSDGFMEDFIVIVDFWVADPTTGKTVTFRLYRLLVIVIVILFFYQKNSPAVAELGNHGWFN</sequence>
<comment type="caution">
    <text evidence="2">The sequence shown here is derived from an EMBL/GenBank/DDBJ whole genome shotgun (WGS) entry which is preliminary data.</text>
</comment>
<organism evidence="2 3">
    <name type="scientific">Sphingobacterium anhuiense</name>
    <dbReference type="NCBI Taxonomy" id="493780"/>
    <lineage>
        <taxon>Bacteria</taxon>
        <taxon>Pseudomonadati</taxon>
        <taxon>Bacteroidota</taxon>
        <taxon>Sphingobacteriia</taxon>
        <taxon>Sphingobacteriales</taxon>
        <taxon>Sphingobacteriaceae</taxon>
        <taxon>Sphingobacterium</taxon>
    </lineage>
</organism>
<keyword evidence="1" id="KW-1133">Transmembrane helix</keyword>
<protein>
    <submittedName>
        <fullName evidence="2">Uncharacterized protein</fullName>
    </submittedName>
</protein>
<evidence type="ECO:0000313" key="3">
    <source>
        <dbReference type="Proteomes" id="UP001597509"/>
    </source>
</evidence>
<evidence type="ECO:0000313" key="2">
    <source>
        <dbReference type="EMBL" id="MFD2904881.1"/>
    </source>
</evidence>
<keyword evidence="1" id="KW-0812">Transmembrane</keyword>
<proteinExistence type="predicted"/>
<dbReference type="Proteomes" id="UP001597509">
    <property type="component" value="Unassembled WGS sequence"/>
</dbReference>